<dbReference type="SUPFAM" id="SSF53756">
    <property type="entry name" value="UDP-Glycosyltransferase/glycogen phosphorylase"/>
    <property type="match status" value="1"/>
</dbReference>
<reference evidence="2" key="1">
    <citation type="journal article" date="2014" name="Int. J. Syst. Evol. Microbiol.">
        <title>Complete genome sequence of Corynebacterium casei LMG S-19264T (=DSM 44701T), isolated from a smear-ripened cheese.</title>
        <authorList>
            <consortium name="US DOE Joint Genome Institute (JGI-PGF)"/>
            <person name="Walter F."/>
            <person name="Albersmeier A."/>
            <person name="Kalinowski J."/>
            <person name="Ruckert C."/>
        </authorList>
    </citation>
    <scope>NUCLEOTIDE SEQUENCE</scope>
    <source>
        <strain evidence="2">CGMCC 1.16548</strain>
    </source>
</reference>
<dbReference type="PANTHER" id="PTHR21015">
    <property type="entry name" value="UDP-N-ACETYLGLUCOSAMINE--N-ACETYLMURAMYL-(PENTAPEPTIDE) PYROPHOSPHORYL-UNDECAPRENOL N-ACETYLGLUCOSAMINE TRANSFERASE 1"/>
    <property type="match status" value="1"/>
</dbReference>
<dbReference type="Proteomes" id="UP000617531">
    <property type="component" value="Unassembled WGS sequence"/>
</dbReference>
<name>A0A8J3GSE5_9MICO</name>
<keyword evidence="3" id="KW-1185">Reference proteome</keyword>
<reference evidence="2" key="2">
    <citation type="submission" date="2020-09" db="EMBL/GenBank/DDBJ databases">
        <authorList>
            <person name="Sun Q."/>
            <person name="Zhou Y."/>
        </authorList>
    </citation>
    <scope>NUCLEOTIDE SEQUENCE</scope>
    <source>
        <strain evidence="2">CGMCC 1.16548</strain>
    </source>
</reference>
<dbReference type="GO" id="GO:0016758">
    <property type="term" value="F:hexosyltransferase activity"/>
    <property type="evidence" value="ECO:0007669"/>
    <property type="project" value="InterPro"/>
</dbReference>
<dbReference type="PANTHER" id="PTHR21015:SF22">
    <property type="entry name" value="GLYCOSYLTRANSFERASE"/>
    <property type="match status" value="1"/>
</dbReference>
<accession>A0A8J3GSE5</accession>
<dbReference type="InterPro" id="IPR007235">
    <property type="entry name" value="Glyco_trans_28_C"/>
</dbReference>
<dbReference type="AlphaFoldDB" id="A0A8J3GSE5"/>
<dbReference type="EMBL" id="BNAI01000005">
    <property type="protein sequence ID" value="GHF21984.1"/>
    <property type="molecule type" value="Genomic_DNA"/>
</dbReference>
<sequence>MLVATSGGHLTQLNLLRPRIVPRDDVLWVTDATAQSESMLAGQRVVDLPNRAPRAYLGILRDYVRLCGVFRRESIDHVYSTGAQMALSAMLAAKTFGVPFSYIESGTRVRELSATGRVLARVPGINRYVQYPFAADDRWQYALSVFEGFQAVSASPSTVTPRVVVTVGGNAHYGFERLVRSLYAIIPADWSVLWQVGPSDVSDLGISTVKSLPNEQLRAEIAAADLVISHAGTGSILTALQLGKRPIVVPRRAAHGEHVDGHQDDLAAFVASEGLALVREADEITLDDLLESLHWRVASVGDPEPVHLA</sequence>
<dbReference type="Pfam" id="PF04101">
    <property type="entry name" value="Glyco_tran_28_C"/>
    <property type="match status" value="1"/>
</dbReference>
<comment type="caution">
    <text evidence="2">The sequence shown here is derived from an EMBL/GenBank/DDBJ whole genome shotgun (WGS) entry which is preliminary data.</text>
</comment>
<gene>
    <name evidence="2" type="ORF">GCM10011600_23820</name>
</gene>
<evidence type="ECO:0000259" key="1">
    <source>
        <dbReference type="Pfam" id="PF04101"/>
    </source>
</evidence>
<feature type="domain" description="Glycosyl transferase family 28 C-terminal" evidence="1">
    <location>
        <begin position="163"/>
        <end position="292"/>
    </location>
</feature>
<proteinExistence type="predicted"/>
<protein>
    <submittedName>
        <fullName evidence="2">Glycosyl transferase</fullName>
    </submittedName>
</protein>
<evidence type="ECO:0000313" key="3">
    <source>
        <dbReference type="Proteomes" id="UP000617531"/>
    </source>
</evidence>
<keyword evidence="2" id="KW-0808">Transferase</keyword>
<evidence type="ECO:0000313" key="2">
    <source>
        <dbReference type="EMBL" id="GHF21984.1"/>
    </source>
</evidence>
<organism evidence="2 3">
    <name type="scientific">Pseudolysinimonas yzui</name>
    <dbReference type="NCBI Taxonomy" id="2708254"/>
    <lineage>
        <taxon>Bacteria</taxon>
        <taxon>Bacillati</taxon>
        <taxon>Actinomycetota</taxon>
        <taxon>Actinomycetes</taxon>
        <taxon>Micrococcales</taxon>
        <taxon>Microbacteriaceae</taxon>
        <taxon>Pseudolysinimonas</taxon>
    </lineage>
</organism>
<dbReference type="RefSeq" id="WP_229842086.1">
    <property type="nucleotide sequence ID" value="NZ_BNAI01000005.1"/>
</dbReference>
<dbReference type="Gene3D" id="3.40.50.2000">
    <property type="entry name" value="Glycogen Phosphorylase B"/>
    <property type="match status" value="2"/>
</dbReference>